<dbReference type="EMBL" id="JAATJE010000001">
    <property type="protein sequence ID" value="NJC32709.1"/>
    <property type="molecule type" value="Genomic_DNA"/>
</dbReference>
<keyword evidence="2" id="KW-0808">Transferase</keyword>
<dbReference type="GO" id="GO:0008671">
    <property type="term" value="F:2-dehydro-3-deoxygalactonokinase activity"/>
    <property type="evidence" value="ECO:0007669"/>
    <property type="project" value="UniProtKB-EC"/>
</dbReference>
<organism evidence="2 3">
    <name type="scientific">Sphingomonas jejuensis</name>
    <dbReference type="NCBI Taxonomy" id="904715"/>
    <lineage>
        <taxon>Bacteria</taxon>
        <taxon>Pseudomonadati</taxon>
        <taxon>Pseudomonadota</taxon>
        <taxon>Alphaproteobacteria</taxon>
        <taxon>Sphingomonadales</taxon>
        <taxon>Sphingomonadaceae</taxon>
        <taxon>Sphingomonas</taxon>
    </lineage>
</organism>
<evidence type="ECO:0000313" key="2">
    <source>
        <dbReference type="EMBL" id="NJC32709.1"/>
    </source>
</evidence>
<feature type="region of interest" description="Disordered" evidence="1">
    <location>
        <begin position="1"/>
        <end position="30"/>
    </location>
</feature>
<reference evidence="2 3" key="1">
    <citation type="submission" date="2020-03" db="EMBL/GenBank/DDBJ databases">
        <title>Genomic Encyclopedia of Type Strains, Phase IV (KMG-IV): sequencing the most valuable type-strain genomes for metagenomic binning, comparative biology and taxonomic classification.</title>
        <authorList>
            <person name="Goeker M."/>
        </authorList>
    </citation>
    <scope>NUCLEOTIDE SEQUENCE [LARGE SCALE GENOMIC DNA]</scope>
    <source>
        <strain evidence="2 3">DSM 27651</strain>
    </source>
</reference>
<sequence length="326" mass="34026">MAPTGWDKASTSPCAATIRRRGSSSRAKGADPLTGPARLIAVDWGSTRRRAYALDAAGVVVDQMADDRGALSIAPAAYPDAVAALRTRLGRHPIVAAGMVGSDRGLQQVPYISAPADIERIAGAVLHLPEHDMTIVPGVCVDLPDRQDVMRGEEVQVLGALAAGQAPPDALFCQPGTHNKWIRMAGGKITDVATAMTGELFALLRAGSVLSGMLDGPVADGPAFRSGVERGLRDRDLLGQLFGVRAAVLIGRLPREDAAARASGLLIGADVAARDVDRGGTVHLIADQTLGDLYAAAIEMAGGTSQRIDSQAAFLAGIHRLWELLR</sequence>
<dbReference type="InterPro" id="IPR042258">
    <property type="entry name" value="DGOK_N"/>
</dbReference>
<evidence type="ECO:0000313" key="3">
    <source>
        <dbReference type="Proteomes" id="UP000734218"/>
    </source>
</evidence>
<dbReference type="InterPro" id="IPR007729">
    <property type="entry name" value="DGOK"/>
</dbReference>
<keyword evidence="3" id="KW-1185">Reference proteome</keyword>
<dbReference type="EC" id="2.7.1.58" evidence="2"/>
<proteinExistence type="predicted"/>
<dbReference type="Gene3D" id="3.30.420.310">
    <property type="entry name" value="2-keto-3-deoxy-galactonokinase, C-terminal domain"/>
    <property type="match status" value="1"/>
</dbReference>
<dbReference type="Gene3D" id="3.30.420.300">
    <property type="entry name" value="2-keto-3-deoxy-galactonokinase, substrate binding domain"/>
    <property type="match status" value="1"/>
</dbReference>
<protein>
    <submittedName>
        <fullName evidence="2">2-dehydro-3-deoxygalactonokinase</fullName>
        <ecNumber evidence="2">2.7.1.58</ecNumber>
    </submittedName>
</protein>
<gene>
    <name evidence="2" type="ORF">GGR88_000183</name>
</gene>
<dbReference type="Proteomes" id="UP000734218">
    <property type="component" value="Unassembled WGS sequence"/>
</dbReference>
<accession>A0ABX0XIN8</accession>
<dbReference type="InterPro" id="IPR042257">
    <property type="entry name" value="DGOK_C"/>
</dbReference>
<dbReference type="CDD" id="cd24012">
    <property type="entry name" value="ASKHA_NBD_KDGal-kinase"/>
    <property type="match status" value="1"/>
</dbReference>
<comment type="caution">
    <text evidence="2">The sequence shown here is derived from an EMBL/GenBank/DDBJ whole genome shotgun (WGS) entry which is preliminary data.</text>
</comment>
<dbReference type="Pfam" id="PF05035">
    <property type="entry name" value="DGOK"/>
    <property type="match status" value="1"/>
</dbReference>
<name>A0ABX0XIN8_9SPHN</name>
<evidence type="ECO:0000256" key="1">
    <source>
        <dbReference type="SAM" id="MobiDB-lite"/>
    </source>
</evidence>